<name>D7KNZ4_ARALL</name>
<accession>D7KNZ4</accession>
<reference evidence="2" key="1">
    <citation type="journal article" date="2011" name="Nat. Genet.">
        <title>The Arabidopsis lyrata genome sequence and the basis of rapid genome size change.</title>
        <authorList>
            <person name="Hu T.T."/>
            <person name="Pattyn P."/>
            <person name="Bakker E.G."/>
            <person name="Cao J."/>
            <person name="Cheng J.-F."/>
            <person name="Clark R.M."/>
            <person name="Fahlgren N."/>
            <person name="Fawcett J.A."/>
            <person name="Grimwood J."/>
            <person name="Gundlach H."/>
            <person name="Haberer G."/>
            <person name="Hollister J.D."/>
            <person name="Ossowski S."/>
            <person name="Ottilar R.P."/>
            <person name="Salamov A.A."/>
            <person name="Schneeberger K."/>
            <person name="Spannagl M."/>
            <person name="Wang X."/>
            <person name="Yang L."/>
            <person name="Nasrallah M.E."/>
            <person name="Bergelson J."/>
            <person name="Carrington J.C."/>
            <person name="Gaut B.S."/>
            <person name="Schmutz J."/>
            <person name="Mayer K.F.X."/>
            <person name="Van de Peer Y."/>
            <person name="Grigoriev I.V."/>
            <person name="Nordborg M."/>
            <person name="Weigel D."/>
            <person name="Guo Y.-L."/>
        </authorList>
    </citation>
    <scope>NUCLEOTIDE SEQUENCE [LARGE SCALE GENOMIC DNA]</scope>
    <source>
        <strain evidence="2">cv. MN47</strain>
    </source>
</reference>
<evidence type="ECO:0000313" key="2">
    <source>
        <dbReference type="Proteomes" id="UP000008694"/>
    </source>
</evidence>
<organism evidence="2">
    <name type="scientific">Arabidopsis lyrata subsp. lyrata</name>
    <name type="common">Lyre-leaved rock-cress</name>
    <dbReference type="NCBI Taxonomy" id="81972"/>
    <lineage>
        <taxon>Eukaryota</taxon>
        <taxon>Viridiplantae</taxon>
        <taxon>Streptophyta</taxon>
        <taxon>Embryophyta</taxon>
        <taxon>Tracheophyta</taxon>
        <taxon>Spermatophyta</taxon>
        <taxon>Magnoliopsida</taxon>
        <taxon>eudicotyledons</taxon>
        <taxon>Gunneridae</taxon>
        <taxon>Pentapetalae</taxon>
        <taxon>rosids</taxon>
        <taxon>malvids</taxon>
        <taxon>Brassicales</taxon>
        <taxon>Brassicaceae</taxon>
        <taxon>Camelineae</taxon>
        <taxon>Arabidopsis</taxon>
    </lineage>
</organism>
<dbReference type="AlphaFoldDB" id="D7KNZ4"/>
<protein>
    <submittedName>
        <fullName evidence="1">Predicted protein</fullName>
    </submittedName>
</protein>
<dbReference type="HOGENOM" id="CLU_2592999_0_0_1"/>
<dbReference type="Proteomes" id="UP000008694">
    <property type="component" value="Unassembled WGS sequence"/>
</dbReference>
<keyword evidence="2" id="KW-1185">Reference proteome</keyword>
<gene>
    <name evidence="1" type="ORF">ARALYDRAFT_682720</name>
</gene>
<proteinExistence type="predicted"/>
<dbReference type="EMBL" id="GL348713">
    <property type="protein sequence ID" value="EFH68151.1"/>
    <property type="molecule type" value="Genomic_DNA"/>
</dbReference>
<dbReference type="Gramene" id="Al_scaffold_0001_5043">
    <property type="protein sequence ID" value="Al_scaffold_0001_5043"/>
    <property type="gene ID" value="Al_scaffold_0001_5043"/>
</dbReference>
<sequence length="80" mass="9035">MISICFVILADQRPHRSLAMLDPVLKMAAEELTLIHQVYSFLVPSVTLPRWYNNSPFLLVLRPKPPARPLLTLIISSPPS</sequence>
<evidence type="ECO:0000313" key="1">
    <source>
        <dbReference type="EMBL" id="EFH68151.1"/>
    </source>
</evidence>